<keyword evidence="3" id="KW-1185">Reference proteome</keyword>
<organism evidence="2 3">
    <name type="scientific">Neohortaea acidophila</name>
    <dbReference type="NCBI Taxonomy" id="245834"/>
    <lineage>
        <taxon>Eukaryota</taxon>
        <taxon>Fungi</taxon>
        <taxon>Dikarya</taxon>
        <taxon>Ascomycota</taxon>
        <taxon>Pezizomycotina</taxon>
        <taxon>Dothideomycetes</taxon>
        <taxon>Dothideomycetidae</taxon>
        <taxon>Mycosphaerellales</taxon>
        <taxon>Teratosphaeriaceae</taxon>
        <taxon>Neohortaea</taxon>
    </lineage>
</organism>
<dbReference type="SMART" id="SM00855">
    <property type="entry name" value="PGAM"/>
    <property type="match status" value="1"/>
</dbReference>
<dbReference type="EMBL" id="MU001633">
    <property type="protein sequence ID" value="KAF2485509.1"/>
    <property type="molecule type" value="Genomic_DNA"/>
</dbReference>
<gene>
    <name evidence="2" type="ORF">BDY17DRAFT_315847</name>
</gene>
<dbReference type="Gene3D" id="3.40.50.1240">
    <property type="entry name" value="Phosphoglycerate mutase-like"/>
    <property type="match status" value="1"/>
</dbReference>
<dbReference type="PANTHER" id="PTHR16469">
    <property type="entry name" value="UBIQUITIN-ASSOCIATED AND SH3 DOMAIN-CONTAINING BA-RELATED"/>
    <property type="match status" value="1"/>
</dbReference>
<dbReference type="InterPro" id="IPR013078">
    <property type="entry name" value="His_Pase_superF_clade-1"/>
</dbReference>
<sequence>MVLEVIYVVRHGYRSNWNVDPQTGTYSSNVRTPTGNPADPSLASYGVLQAEQLGTHLMTLDPAPNTLYSSPYYRCLQTIAPYTQHLAERDGASNVKVWLEPGLGEFYGSARFEHPSPSGLDELRKHFDYLCAEPKPIIAPHKFGESIPQLHDRLAYCLDRLIKRADEDPKGPKAILLCSHAAAIISIGRALTGRMPEEVGEEDFQCYTAGVSKFRRRKQAGSSSQKSKDWDPQYSDRVPDVGWRDGSGVAGGWDCELNSDCSFLENGEERGWFVPSCSPTSTFHHH</sequence>
<dbReference type="CDD" id="cd07067">
    <property type="entry name" value="HP_PGM_like"/>
    <property type="match status" value="1"/>
</dbReference>
<evidence type="ECO:0000256" key="1">
    <source>
        <dbReference type="SAM" id="MobiDB-lite"/>
    </source>
</evidence>
<accession>A0A6A6Q0K4</accession>
<dbReference type="InterPro" id="IPR051710">
    <property type="entry name" value="Phosphatase_SH3-domain"/>
</dbReference>
<reference evidence="2" key="1">
    <citation type="journal article" date="2020" name="Stud. Mycol.">
        <title>101 Dothideomycetes genomes: a test case for predicting lifestyles and emergence of pathogens.</title>
        <authorList>
            <person name="Haridas S."/>
            <person name="Albert R."/>
            <person name="Binder M."/>
            <person name="Bloem J."/>
            <person name="Labutti K."/>
            <person name="Salamov A."/>
            <person name="Andreopoulos B."/>
            <person name="Baker S."/>
            <person name="Barry K."/>
            <person name="Bills G."/>
            <person name="Bluhm B."/>
            <person name="Cannon C."/>
            <person name="Castanera R."/>
            <person name="Culley D."/>
            <person name="Daum C."/>
            <person name="Ezra D."/>
            <person name="Gonzalez J."/>
            <person name="Henrissat B."/>
            <person name="Kuo A."/>
            <person name="Liang C."/>
            <person name="Lipzen A."/>
            <person name="Lutzoni F."/>
            <person name="Magnuson J."/>
            <person name="Mondo S."/>
            <person name="Nolan M."/>
            <person name="Ohm R."/>
            <person name="Pangilinan J."/>
            <person name="Park H.-J."/>
            <person name="Ramirez L."/>
            <person name="Alfaro M."/>
            <person name="Sun H."/>
            <person name="Tritt A."/>
            <person name="Yoshinaga Y."/>
            <person name="Zwiers L.-H."/>
            <person name="Turgeon B."/>
            <person name="Goodwin S."/>
            <person name="Spatafora J."/>
            <person name="Crous P."/>
            <person name="Grigoriev I."/>
        </authorList>
    </citation>
    <scope>NUCLEOTIDE SEQUENCE</scope>
    <source>
        <strain evidence="2">CBS 113389</strain>
    </source>
</reference>
<dbReference type="OrthoDB" id="414418at2759"/>
<feature type="region of interest" description="Disordered" evidence="1">
    <location>
        <begin position="218"/>
        <end position="241"/>
    </location>
</feature>
<proteinExistence type="predicted"/>
<dbReference type="PANTHER" id="PTHR16469:SF51">
    <property type="entry name" value="TRANSCRIPTION FACTOR TAU 55 KDA SUBUNIT"/>
    <property type="match status" value="1"/>
</dbReference>
<name>A0A6A6Q0K4_9PEZI</name>
<dbReference type="SUPFAM" id="SSF53254">
    <property type="entry name" value="Phosphoglycerate mutase-like"/>
    <property type="match status" value="1"/>
</dbReference>
<dbReference type="AlphaFoldDB" id="A0A6A6Q0K4"/>
<evidence type="ECO:0000313" key="2">
    <source>
        <dbReference type="EMBL" id="KAF2485509.1"/>
    </source>
</evidence>
<protein>
    <submittedName>
        <fullName evidence="2">Histidine phosphatase superfamily</fullName>
    </submittedName>
</protein>
<dbReference type="InterPro" id="IPR029033">
    <property type="entry name" value="His_PPase_superfam"/>
</dbReference>
<dbReference type="RefSeq" id="XP_033592078.1">
    <property type="nucleotide sequence ID" value="XM_033735954.1"/>
</dbReference>
<dbReference type="Proteomes" id="UP000799767">
    <property type="component" value="Unassembled WGS sequence"/>
</dbReference>
<evidence type="ECO:0000313" key="3">
    <source>
        <dbReference type="Proteomes" id="UP000799767"/>
    </source>
</evidence>
<dbReference type="Pfam" id="PF00300">
    <property type="entry name" value="His_Phos_1"/>
    <property type="match status" value="1"/>
</dbReference>
<dbReference type="GeneID" id="54476956"/>